<dbReference type="AlphaFoldDB" id="A0A0F9YKA7"/>
<protein>
    <recommendedName>
        <fullName evidence="4">DUF378 domain-containing protein</fullName>
    </recommendedName>
</protein>
<dbReference type="Pfam" id="PF04070">
    <property type="entry name" value="DUF378"/>
    <property type="match status" value="1"/>
</dbReference>
<keyword evidence="1" id="KW-1133">Transmembrane helix</keyword>
<comment type="caution">
    <text evidence="2">The sequence shown here is derived from an EMBL/GenBank/DDBJ whole genome shotgun (WGS) entry which is preliminary data.</text>
</comment>
<evidence type="ECO:0008006" key="4">
    <source>
        <dbReference type="Google" id="ProtNLM"/>
    </source>
</evidence>
<dbReference type="EMBL" id="LBOI01000006">
    <property type="protein sequence ID" value="KKP31698.1"/>
    <property type="molecule type" value="Genomic_DNA"/>
</dbReference>
<organism evidence="2 3">
    <name type="scientific">Candidatus Woesebacteria bacterium GW2011_GWC2_31_9</name>
    <dbReference type="NCBI Taxonomy" id="1618586"/>
    <lineage>
        <taxon>Bacteria</taxon>
        <taxon>Candidatus Woeseibacteriota</taxon>
    </lineage>
</organism>
<name>A0A0F9YKA7_9BACT</name>
<evidence type="ECO:0000313" key="2">
    <source>
        <dbReference type="EMBL" id="KKP31698.1"/>
    </source>
</evidence>
<feature type="transmembrane region" description="Helical" evidence="1">
    <location>
        <begin position="9"/>
        <end position="32"/>
    </location>
</feature>
<dbReference type="PANTHER" id="PTHR37304">
    <property type="entry name" value="MEMBRANE PROTEIN-RELATED"/>
    <property type="match status" value="1"/>
</dbReference>
<evidence type="ECO:0000313" key="3">
    <source>
        <dbReference type="Proteomes" id="UP000034803"/>
    </source>
</evidence>
<dbReference type="PANTHER" id="PTHR37304:SF1">
    <property type="entry name" value="MEMBRANE PROTEIN"/>
    <property type="match status" value="1"/>
</dbReference>
<accession>A0A0F9YKA7</accession>
<keyword evidence="1" id="KW-0472">Membrane</keyword>
<proteinExistence type="predicted"/>
<reference evidence="2 3" key="1">
    <citation type="journal article" date="2015" name="Nature">
        <title>rRNA introns, odd ribosomes, and small enigmatic genomes across a large radiation of phyla.</title>
        <authorList>
            <person name="Brown C.T."/>
            <person name="Hug L.A."/>
            <person name="Thomas B.C."/>
            <person name="Sharon I."/>
            <person name="Castelle C.J."/>
            <person name="Singh A."/>
            <person name="Wilkins M.J."/>
            <person name="Williams K.H."/>
            <person name="Banfield J.F."/>
        </authorList>
    </citation>
    <scope>NUCLEOTIDE SEQUENCE [LARGE SCALE GENOMIC DNA]</scope>
</reference>
<dbReference type="Proteomes" id="UP000034803">
    <property type="component" value="Unassembled WGS sequence"/>
</dbReference>
<sequence length="65" mass="7228">MKLKTISKWLVLIGAVEIGLMGIMSFDLIGSLLGSWPLVVRIVYVLIGFAGFWGIYATLTNKKKR</sequence>
<dbReference type="InterPro" id="IPR007211">
    <property type="entry name" value="DUF378"/>
</dbReference>
<feature type="transmembrane region" description="Helical" evidence="1">
    <location>
        <begin position="38"/>
        <end position="59"/>
    </location>
</feature>
<gene>
    <name evidence="2" type="ORF">UR21_C0006G0013</name>
</gene>
<evidence type="ECO:0000256" key="1">
    <source>
        <dbReference type="SAM" id="Phobius"/>
    </source>
</evidence>
<keyword evidence="1" id="KW-0812">Transmembrane</keyword>